<sequence>MSGPQTFDGRGQGPQPLTTGTSINAETVPVSEPGSRGSSTALTTFTDGQTTNKKKKNDKRKNRYDPTGTSGKISPWKKELMKEFNPTAPKPTDGSPLTWWNEKGMHCSEFLPPKRFEMQLTAEPDNNDFMECMTPLIVEKRKICKHRVQVFNSYVSEVLKLNKEEISDFRIQMKEECANEWKEYLDELKRFALTFRKWKKDNPDGEAERRKRVTQKRREYRQKRREKGDTHSLLSTNTTNQSMGSDEQMPDRVDSDLEEGSIID</sequence>
<comment type="caution">
    <text evidence="1">The sequence shown here is derived from an EMBL/GenBank/DDBJ whole genome shotgun (WGS) entry which is preliminary data.</text>
</comment>
<dbReference type="EMBL" id="JASBWT010000013">
    <property type="protein sequence ID" value="KAJ9099237.1"/>
    <property type="molecule type" value="Genomic_DNA"/>
</dbReference>
<keyword evidence="2" id="KW-1185">Reference proteome</keyword>
<proteinExistence type="predicted"/>
<name>A0ACC2VJZ6_9TREE</name>
<dbReference type="Proteomes" id="UP001227268">
    <property type="component" value="Unassembled WGS sequence"/>
</dbReference>
<evidence type="ECO:0000313" key="2">
    <source>
        <dbReference type="Proteomes" id="UP001227268"/>
    </source>
</evidence>
<reference evidence="1" key="1">
    <citation type="submission" date="2023-04" db="EMBL/GenBank/DDBJ databases">
        <title>Draft Genome sequencing of Naganishia species isolated from polar environments using Oxford Nanopore Technology.</title>
        <authorList>
            <person name="Leo P."/>
            <person name="Venkateswaran K."/>
        </authorList>
    </citation>
    <scope>NUCLEOTIDE SEQUENCE</scope>
    <source>
        <strain evidence="1">MNA-CCFEE 5423</strain>
    </source>
</reference>
<gene>
    <name evidence="1" type="ORF">QFC21_004117</name>
</gene>
<protein>
    <submittedName>
        <fullName evidence="1">Uncharacterized protein</fullName>
    </submittedName>
</protein>
<evidence type="ECO:0000313" key="1">
    <source>
        <dbReference type="EMBL" id="KAJ9099237.1"/>
    </source>
</evidence>
<accession>A0ACC2VJZ6</accession>
<organism evidence="1 2">
    <name type="scientific">Naganishia friedmannii</name>
    <dbReference type="NCBI Taxonomy" id="89922"/>
    <lineage>
        <taxon>Eukaryota</taxon>
        <taxon>Fungi</taxon>
        <taxon>Dikarya</taxon>
        <taxon>Basidiomycota</taxon>
        <taxon>Agaricomycotina</taxon>
        <taxon>Tremellomycetes</taxon>
        <taxon>Filobasidiales</taxon>
        <taxon>Filobasidiaceae</taxon>
        <taxon>Naganishia</taxon>
    </lineage>
</organism>